<evidence type="ECO:0000256" key="2">
    <source>
        <dbReference type="ARBA" id="ARBA00023125"/>
    </source>
</evidence>
<evidence type="ECO:0000313" key="7">
    <source>
        <dbReference type="EMBL" id="OEV34078.1"/>
    </source>
</evidence>
<dbReference type="RefSeq" id="WP_030551859.1">
    <property type="nucleotide sequence ID" value="NZ_BMUB01000005.1"/>
</dbReference>
<dbReference type="InterPro" id="IPR019888">
    <property type="entry name" value="Tscrpt_reg_AsnC-like"/>
</dbReference>
<dbReference type="InterPro" id="IPR011008">
    <property type="entry name" value="Dimeric_a/b-barrel"/>
</dbReference>
<dbReference type="KEGG" id="kau:B6264_02460"/>
<accession>A0A1E7N059</accession>
<dbReference type="GeneID" id="97485635"/>
<dbReference type="GO" id="GO:0005829">
    <property type="term" value="C:cytosol"/>
    <property type="evidence" value="ECO:0007669"/>
    <property type="project" value="TreeGrafter"/>
</dbReference>
<dbReference type="SUPFAM" id="SSF54909">
    <property type="entry name" value="Dimeric alpha+beta barrel"/>
    <property type="match status" value="1"/>
</dbReference>
<dbReference type="PANTHER" id="PTHR30154">
    <property type="entry name" value="LEUCINE-RESPONSIVE REGULATORY PROTEIN"/>
    <property type="match status" value="1"/>
</dbReference>
<dbReference type="InterPro" id="IPR019887">
    <property type="entry name" value="Tscrpt_reg_AsnC/Lrp_C"/>
</dbReference>
<dbReference type="Proteomes" id="UP000037395">
    <property type="component" value="Unassembled WGS sequence"/>
</dbReference>
<dbReference type="Pfam" id="PF13404">
    <property type="entry name" value="HTH_AsnC-type"/>
    <property type="match status" value="2"/>
</dbReference>
<dbReference type="GO" id="GO:0043565">
    <property type="term" value="F:sequence-specific DNA binding"/>
    <property type="evidence" value="ECO:0007669"/>
    <property type="project" value="InterPro"/>
</dbReference>
<evidence type="ECO:0000256" key="1">
    <source>
        <dbReference type="ARBA" id="ARBA00023015"/>
    </source>
</evidence>
<gene>
    <name evidence="6" type="primary">asnC</name>
    <name evidence="6" type="ORF">GCM10010502_25250</name>
    <name evidence="7" type="ORF">HS99_0011605</name>
</gene>
<reference evidence="7" key="4">
    <citation type="submission" date="2016-08" db="EMBL/GenBank/DDBJ databases">
        <title>Sequencing, Assembly and Comparative Genomics of S. aureofaciens ATCC 10762.</title>
        <authorList>
            <person name="Gradnigo J.S."/>
            <person name="Johnson N."/>
            <person name="Somerville G.A."/>
        </authorList>
    </citation>
    <scope>NUCLEOTIDE SEQUENCE [LARGE SCALE GENOMIC DNA]</scope>
    <source>
        <strain evidence="7">ATCC 10762</strain>
    </source>
</reference>
<feature type="domain" description="HTH asnC-type" evidence="5">
    <location>
        <begin position="2"/>
        <end position="62"/>
    </location>
</feature>
<dbReference type="PANTHER" id="PTHR30154:SF34">
    <property type="entry name" value="TRANSCRIPTIONAL REGULATOR AZLB"/>
    <property type="match status" value="1"/>
</dbReference>
<reference evidence="6" key="1">
    <citation type="journal article" date="2014" name="Int. J. Syst. Evol. Microbiol.">
        <title>Complete genome sequence of Corynebacterium casei LMG S-19264T (=DSM 44701T), isolated from a smear-ripened cheese.</title>
        <authorList>
            <consortium name="US DOE Joint Genome Institute (JGI-PGF)"/>
            <person name="Walter F."/>
            <person name="Albersmeier A."/>
            <person name="Kalinowski J."/>
            <person name="Ruckert C."/>
        </authorList>
    </citation>
    <scope>NUCLEOTIDE SEQUENCE</scope>
    <source>
        <strain evidence="6">JCM 4434</strain>
    </source>
</reference>
<keyword evidence="1" id="KW-0805">Transcription regulation</keyword>
<dbReference type="EMBL" id="JPRF03000054">
    <property type="protein sequence ID" value="OEV34078.1"/>
    <property type="molecule type" value="Genomic_DNA"/>
</dbReference>
<dbReference type="InterPro" id="IPR036390">
    <property type="entry name" value="WH_DNA-bd_sf"/>
</dbReference>
<dbReference type="Pfam" id="PF01037">
    <property type="entry name" value="AsnC_trans_reg"/>
    <property type="match status" value="1"/>
</dbReference>
<dbReference type="PROSITE" id="PS50956">
    <property type="entry name" value="HTH_ASNC_2"/>
    <property type="match status" value="1"/>
</dbReference>
<dbReference type="InterPro" id="IPR036388">
    <property type="entry name" value="WH-like_DNA-bd_sf"/>
</dbReference>
<sequence>MLDELDRALVHALRVDGRAPFSRIASVLDVSPQTVARRYRRLRSEAGLRVVGLADPHRAGRVQWLLRLTAGPHTAQGLAQALVRRGDTAWVKLTSGGTEITAIVETDPGPDGHTLLLRDIPRTAAVTAVSAHCLLHTYRGGPTAWPVSTEALTEQQQAALRPGDLGAPNSPSTLGGPNAPGSPGAPGGRPPGLDASDLALLGALHVDGRTPLGELAAATGRTPATAARRLGELRADGTVFLDVELDPRLLGAGMQALLWLSITPAHVDRVGRALATHRELAFVAATTGPSNLAALALCTDPADLHRYLTRRLGEVAGITALESAPVLRTLKAAGPVPTAGRADRSSGG</sequence>
<name>A0A1E7N059_KITAU</name>
<evidence type="ECO:0000256" key="4">
    <source>
        <dbReference type="SAM" id="MobiDB-lite"/>
    </source>
</evidence>
<organism evidence="7 8">
    <name type="scientific">Kitasatospora aureofaciens</name>
    <name type="common">Streptomyces aureofaciens</name>
    <dbReference type="NCBI Taxonomy" id="1894"/>
    <lineage>
        <taxon>Bacteria</taxon>
        <taxon>Bacillati</taxon>
        <taxon>Actinomycetota</taxon>
        <taxon>Actinomycetes</taxon>
        <taxon>Kitasatosporales</taxon>
        <taxon>Streptomycetaceae</taxon>
        <taxon>Kitasatospora</taxon>
    </lineage>
</organism>
<reference evidence="6" key="5">
    <citation type="submission" date="2020-09" db="EMBL/GenBank/DDBJ databases">
        <authorList>
            <person name="Sun Q."/>
            <person name="Ohkuma M."/>
        </authorList>
    </citation>
    <scope>NUCLEOTIDE SEQUENCE</scope>
    <source>
        <strain evidence="6">JCM 4434</strain>
    </source>
</reference>
<reference evidence="8" key="3">
    <citation type="submission" date="2016-08" db="EMBL/GenBank/DDBJ databases">
        <title>Sequencing, assembly and comparative genomics of S. aureofaciens ATCC 10762.</title>
        <authorList>
            <person name="Gradnigo J.S."/>
            <person name="Johnson N."/>
            <person name="Somerville G.A."/>
        </authorList>
    </citation>
    <scope>NUCLEOTIDE SEQUENCE [LARGE SCALE GENOMIC DNA]</scope>
    <source>
        <strain evidence="8">ATCC 10762 / DSM 40127 / CCM 3239 / JCM 4008 / LMG 5968 / NBRC 12843 / NCIMB 8234 / A-377</strain>
    </source>
</reference>
<dbReference type="InterPro" id="IPR000485">
    <property type="entry name" value="AsnC-type_HTH_dom"/>
</dbReference>
<dbReference type="SMART" id="SM00344">
    <property type="entry name" value="HTH_ASNC"/>
    <property type="match status" value="2"/>
</dbReference>
<dbReference type="Gene3D" id="3.30.70.920">
    <property type="match status" value="1"/>
</dbReference>
<evidence type="ECO:0000313" key="8">
    <source>
        <dbReference type="Proteomes" id="UP000037395"/>
    </source>
</evidence>
<dbReference type="SUPFAM" id="SSF46785">
    <property type="entry name" value="Winged helix' DNA-binding domain"/>
    <property type="match status" value="2"/>
</dbReference>
<feature type="region of interest" description="Disordered" evidence="4">
    <location>
        <begin position="161"/>
        <end position="196"/>
    </location>
</feature>
<evidence type="ECO:0000313" key="6">
    <source>
        <dbReference type="EMBL" id="GGU72610.1"/>
    </source>
</evidence>
<dbReference type="OrthoDB" id="3453230at2"/>
<keyword evidence="2" id="KW-0238">DNA-binding</keyword>
<evidence type="ECO:0000256" key="3">
    <source>
        <dbReference type="ARBA" id="ARBA00023163"/>
    </source>
</evidence>
<dbReference type="Gene3D" id="1.10.10.10">
    <property type="entry name" value="Winged helix-like DNA-binding domain superfamily/Winged helix DNA-binding domain"/>
    <property type="match status" value="2"/>
</dbReference>
<dbReference type="AlphaFoldDB" id="A0A1E7N059"/>
<proteinExistence type="predicted"/>
<dbReference type="PRINTS" id="PR00033">
    <property type="entry name" value="HTHASNC"/>
</dbReference>
<dbReference type="EMBL" id="BMUB01000005">
    <property type="protein sequence ID" value="GGU72610.1"/>
    <property type="molecule type" value="Genomic_DNA"/>
</dbReference>
<protein>
    <submittedName>
        <fullName evidence="7">AsnC family transcriptional regulator</fullName>
    </submittedName>
</protein>
<keyword evidence="8" id="KW-1185">Reference proteome</keyword>
<dbReference type="Proteomes" id="UP000610124">
    <property type="component" value="Unassembled WGS sequence"/>
</dbReference>
<accession>A0A8H9HLQ6</accession>
<keyword evidence="3" id="KW-0804">Transcription</keyword>
<reference evidence="7 8" key="2">
    <citation type="submission" date="2014-07" db="EMBL/GenBank/DDBJ databases">
        <authorList>
            <person name="Zhang J.E."/>
            <person name="Yang H."/>
            <person name="Guo J."/>
            <person name="Deng Z."/>
            <person name="Luo H."/>
            <person name="Luo M."/>
            <person name="Zhao B."/>
        </authorList>
    </citation>
    <scope>NUCLEOTIDE SEQUENCE [LARGE SCALE GENOMIC DNA]</scope>
    <source>
        <strain evidence="7">ATCC 10762</strain>
        <strain evidence="8">ATCC 10762 / DSM 40127 / CCM 3239 / JCM 4008 / LMG 5968 / NBRC 12843 / NCIMB 8234 / A-377</strain>
    </source>
</reference>
<evidence type="ECO:0000259" key="5">
    <source>
        <dbReference type="PROSITE" id="PS50956"/>
    </source>
</evidence>
<comment type="caution">
    <text evidence="7">The sequence shown here is derived from an EMBL/GenBank/DDBJ whole genome shotgun (WGS) entry which is preliminary data.</text>
</comment>
<dbReference type="GO" id="GO:0043200">
    <property type="term" value="P:response to amino acid"/>
    <property type="evidence" value="ECO:0007669"/>
    <property type="project" value="TreeGrafter"/>
</dbReference>